<dbReference type="Proteomes" id="UP000304912">
    <property type="component" value="Chromosome"/>
</dbReference>
<evidence type="ECO:0000313" key="13">
    <source>
        <dbReference type="EMBL" id="QCZ94151.1"/>
    </source>
</evidence>
<sequence>MKKHLRTLCSLTVLAGLCASFQCIAAQPVFNFTISSQSADEALTEFARQADTTLLFDYELVEKFETNSLSGQFTLREGLQKLLEGTELAIHVDATGTFSVRHVSELPATPPPLKDNADTQSDKLTFGLERIAIVGTRSSPRSVTSSSVPLDIITDDAFRAQSGANLLDMLAASVPSLNVNDQPINDATSLVRPANLRGMASDHTLLLLNGKRRHRSAVITFLGGGLSDGAQGPDISVLPASAMKQVEVLRDGAAAQYGSDAIAGVINFVLRDDSEGGSISVKSGQYFESDGQLLQLQGNVGLPLFEEGFANLTAEYTQQKPTSRTVQRSDALALENAGNTFVSNPAQVWGTLDVEHDVKLAGNFGYPIDQNKQLYAFGNLAQRKIEGGFYFRHPHLRDGVFSREYQDERSLLIADLDGLNQGIACPRVTIDSDNVLTQPDYQVIANEQTAVGRNCFAFNEWYPGGFTPRFGGTINDASAFFGMKGQTASNWLFDISAGVGYSNIEYTLSNTVNPSLGPDSPTDFSPGAVAQVERTVNLDLSKVFEPDWQHIAPVNLGMGLEWRRESYHQKAGDEPSWQAGPFAFNPQSGLSQGFSVGSNGFPGYQPAAAGHWSRHNWALYLDAETRFGDLETGVAVRVERFSDFGSTFDGKLTLRLPVTEQLALRSSVSTGFKAPTVGQSNVINVTTAYAAQGLEDQATLPPTHPISLQLGADALSPEESVNYSFGGVAFFDDNLYMTVDYFNIDLRNRISTTSAIELTQQDIDALLAIGQDDALNYAAAKYFTNDFDTQTQGIDVVLHYQLKTGAFLHDMNLAYNWTDTRVERVSLYPVQDASGEQRFEANLTPSRIRMLEENLPSHRGTFTVKHHWNNITGLWRANYYGSFYEDHLDAAAGFDIYSGSVTTLDAEIAWLFTESTTLSVGAENIFDARPELNPYRGEVGSEYPPTSPSGINGGFYYANVSVVF</sequence>
<gene>
    <name evidence="13" type="ORF">FBQ74_12025</name>
</gene>
<evidence type="ECO:0000256" key="3">
    <source>
        <dbReference type="ARBA" id="ARBA00022452"/>
    </source>
</evidence>
<dbReference type="Gene3D" id="2.40.170.20">
    <property type="entry name" value="TonB-dependent receptor, beta-barrel domain"/>
    <property type="match status" value="1"/>
</dbReference>
<organism evidence="13 14">
    <name type="scientific">Salinimonas iocasae</name>
    <dbReference type="NCBI Taxonomy" id="2572577"/>
    <lineage>
        <taxon>Bacteria</taxon>
        <taxon>Pseudomonadati</taxon>
        <taxon>Pseudomonadota</taxon>
        <taxon>Gammaproteobacteria</taxon>
        <taxon>Alteromonadales</taxon>
        <taxon>Alteromonadaceae</taxon>
        <taxon>Alteromonas/Salinimonas group</taxon>
        <taxon>Salinimonas</taxon>
    </lineage>
</organism>
<keyword evidence="6 8" id="KW-0472">Membrane</keyword>
<dbReference type="InterPro" id="IPR037066">
    <property type="entry name" value="Plug_dom_sf"/>
</dbReference>
<keyword evidence="2 8" id="KW-0813">Transport</keyword>
<keyword evidence="5 9" id="KW-0798">TonB box</keyword>
<dbReference type="Gene3D" id="2.170.130.10">
    <property type="entry name" value="TonB-dependent receptor, plug domain"/>
    <property type="match status" value="1"/>
</dbReference>
<evidence type="ECO:0000256" key="5">
    <source>
        <dbReference type="ARBA" id="ARBA00023077"/>
    </source>
</evidence>
<keyword evidence="14" id="KW-1185">Reference proteome</keyword>
<protein>
    <submittedName>
        <fullName evidence="13">TonB-dependent receptor</fullName>
    </submittedName>
</protein>
<evidence type="ECO:0000256" key="1">
    <source>
        <dbReference type="ARBA" id="ARBA00004571"/>
    </source>
</evidence>
<reference evidence="13 14" key="1">
    <citation type="submission" date="2019-04" db="EMBL/GenBank/DDBJ databases">
        <title>Salinimonas iocasae sp. nov., a halophilic bacterium isolated from the outer tube casing of tubeworms in Okinawa Trough.</title>
        <authorList>
            <person name="Zhang H."/>
            <person name="Wang H."/>
            <person name="Li C."/>
        </authorList>
    </citation>
    <scope>NUCLEOTIDE SEQUENCE [LARGE SCALE GENOMIC DNA]</scope>
    <source>
        <strain evidence="13 14">KX18D6</strain>
    </source>
</reference>
<dbReference type="Gene3D" id="3.55.50.30">
    <property type="match status" value="1"/>
</dbReference>
<dbReference type="AlphaFoldDB" id="A0A5B7YET9"/>
<evidence type="ECO:0000259" key="12">
    <source>
        <dbReference type="Pfam" id="PF07715"/>
    </source>
</evidence>
<dbReference type="InterPro" id="IPR036942">
    <property type="entry name" value="Beta-barrel_TonB_sf"/>
</dbReference>
<dbReference type="RefSeq" id="WP_139756892.1">
    <property type="nucleotide sequence ID" value="NZ_CP039852.1"/>
</dbReference>
<feature type="domain" description="TonB-dependent receptor-like beta-barrel" evidence="11">
    <location>
        <begin position="465"/>
        <end position="925"/>
    </location>
</feature>
<evidence type="ECO:0000259" key="11">
    <source>
        <dbReference type="Pfam" id="PF00593"/>
    </source>
</evidence>
<dbReference type="GO" id="GO:0009279">
    <property type="term" value="C:cell outer membrane"/>
    <property type="evidence" value="ECO:0007669"/>
    <property type="project" value="UniProtKB-SubCell"/>
</dbReference>
<evidence type="ECO:0000256" key="9">
    <source>
        <dbReference type="RuleBase" id="RU003357"/>
    </source>
</evidence>
<dbReference type="Pfam" id="PF00593">
    <property type="entry name" value="TonB_dep_Rec_b-barrel"/>
    <property type="match status" value="1"/>
</dbReference>
<keyword evidence="3 8" id="KW-1134">Transmembrane beta strand</keyword>
<feature type="chain" id="PRO_5022678955" evidence="10">
    <location>
        <begin position="26"/>
        <end position="964"/>
    </location>
</feature>
<keyword evidence="13" id="KW-0675">Receptor</keyword>
<evidence type="ECO:0000256" key="2">
    <source>
        <dbReference type="ARBA" id="ARBA00022448"/>
    </source>
</evidence>
<keyword evidence="4 8" id="KW-0812">Transmembrane</keyword>
<name>A0A5B7YET9_9ALTE</name>
<dbReference type="SUPFAM" id="SSF56935">
    <property type="entry name" value="Porins"/>
    <property type="match status" value="1"/>
</dbReference>
<dbReference type="InterPro" id="IPR000531">
    <property type="entry name" value="Beta-barrel_TonB"/>
</dbReference>
<evidence type="ECO:0000256" key="6">
    <source>
        <dbReference type="ARBA" id="ARBA00023136"/>
    </source>
</evidence>
<dbReference type="Pfam" id="PF07715">
    <property type="entry name" value="Plug"/>
    <property type="match status" value="1"/>
</dbReference>
<comment type="similarity">
    <text evidence="8 9">Belongs to the TonB-dependent receptor family.</text>
</comment>
<dbReference type="EMBL" id="CP039852">
    <property type="protein sequence ID" value="QCZ94151.1"/>
    <property type="molecule type" value="Genomic_DNA"/>
</dbReference>
<keyword evidence="10" id="KW-0732">Signal</keyword>
<evidence type="ECO:0000313" key="14">
    <source>
        <dbReference type="Proteomes" id="UP000304912"/>
    </source>
</evidence>
<dbReference type="KEGG" id="salk:FBQ74_12025"/>
<proteinExistence type="inferred from homology"/>
<dbReference type="InterPro" id="IPR039426">
    <property type="entry name" value="TonB-dep_rcpt-like"/>
</dbReference>
<comment type="subcellular location">
    <subcellularLocation>
        <location evidence="1 8">Cell outer membrane</location>
        <topology evidence="1 8">Multi-pass membrane protein</topology>
    </subcellularLocation>
</comment>
<dbReference type="PROSITE" id="PS52016">
    <property type="entry name" value="TONB_DEPENDENT_REC_3"/>
    <property type="match status" value="1"/>
</dbReference>
<evidence type="ECO:0000256" key="4">
    <source>
        <dbReference type="ARBA" id="ARBA00022692"/>
    </source>
</evidence>
<evidence type="ECO:0000256" key="8">
    <source>
        <dbReference type="PROSITE-ProRule" id="PRU01360"/>
    </source>
</evidence>
<accession>A0A5B7YET9</accession>
<evidence type="ECO:0000256" key="10">
    <source>
        <dbReference type="SAM" id="SignalP"/>
    </source>
</evidence>
<evidence type="ECO:0000256" key="7">
    <source>
        <dbReference type="ARBA" id="ARBA00023237"/>
    </source>
</evidence>
<feature type="signal peptide" evidence="10">
    <location>
        <begin position="1"/>
        <end position="25"/>
    </location>
</feature>
<dbReference type="PANTHER" id="PTHR47234">
    <property type="match status" value="1"/>
</dbReference>
<dbReference type="InterPro" id="IPR012910">
    <property type="entry name" value="Plug_dom"/>
</dbReference>
<dbReference type="PANTHER" id="PTHR47234:SF3">
    <property type="entry name" value="SECRETIN_TONB SHORT N-TERMINAL DOMAIN-CONTAINING PROTEIN"/>
    <property type="match status" value="1"/>
</dbReference>
<dbReference type="OrthoDB" id="9805434at2"/>
<keyword evidence="7 8" id="KW-0998">Cell outer membrane</keyword>
<feature type="domain" description="TonB-dependent receptor plug" evidence="12">
    <location>
        <begin position="145"/>
        <end position="265"/>
    </location>
</feature>